<dbReference type="RefSeq" id="WP_184001712.1">
    <property type="nucleotide sequence ID" value="NZ_BAABIF010000004.1"/>
</dbReference>
<dbReference type="Gene3D" id="1.10.530.10">
    <property type="match status" value="1"/>
</dbReference>
<evidence type="ECO:0000313" key="1">
    <source>
        <dbReference type="EMBL" id="MBB5718022.1"/>
    </source>
</evidence>
<gene>
    <name evidence="1" type="ORF">FHR23_000929</name>
</gene>
<evidence type="ECO:0000313" key="2">
    <source>
        <dbReference type="Proteomes" id="UP000554342"/>
    </source>
</evidence>
<proteinExistence type="predicted"/>
<accession>A0A840YWU7</accession>
<dbReference type="EMBL" id="JACIJI010000001">
    <property type="protein sequence ID" value="MBB5718022.1"/>
    <property type="molecule type" value="Genomic_DNA"/>
</dbReference>
<keyword evidence="2" id="KW-1185">Reference proteome</keyword>
<evidence type="ECO:0008006" key="3">
    <source>
        <dbReference type="Google" id="ProtNLM"/>
    </source>
</evidence>
<reference evidence="1 2" key="1">
    <citation type="submission" date="2020-08" db="EMBL/GenBank/DDBJ databases">
        <title>Genomic Encyclopedia of Type Strains, Phase IV (KMG-IV): sequencing the most valuable type-strain genomes for metagenomic binning, comparative biology and taxonomic classification.</title>
        <authorList>
            <person name="Goeker M."/>
        </authorList>
    </citation>
    <scope>NUCLEOTIDE SEQUENCE [LARGE SCALE GENOMIC DNA]</scope>
    <source>
        <strain evidence="1 2">DSM 27203</strain>
    </source>
</reference>
<dbReference type="InterPro" id="IPR023346">
    <property type="entry name" value="Lysozyme-like_dom_sf"/>
</dbReference>
<dbReference type="SUPFAM" id="SSF53955">
    <property type="entry name" value="Lysozyme-like"/>
    <property type="match status" value="1"/>
</dbReference>
<dbReference type="AlphaFoldDB" id="A0A840YWU7"/>
<organism evidence="1 2">
    <name type="scientific">Stakelama sediminis</name>
    <dbReference type="NCBI Taxonomy" id="463200"/>
    <lineage>
        <taxon>Bacteria</taxon>
        <taxon>Pseudomonadati</taxon>
        <taxon>Pseudomonadota</taxon>
        <taxon>Alphaproteobacteria</taxon>
        <taxon>Sphingomonadales</taxon>
        <taxon>Sphingomonadaceae</taxon>
        <taxon>Stakelama</taxon>
    </lineage>
</organism>
<protein>
    <recommendedName>
        <fullName evidence="3">Lytic transglycosylase domain-containing protein</fullName>
    </recommendedName>
</protein>
<name>A0A840YWU7_9SPHN</name>
<comment type="caution">
    <text evidence="1">The sequence shown here is derived from an EMBL/GenBank/DDBJ whole genome shotgun (WGS) entry which is preliminary data.</text>
</comment>
<sequence>MGAVNFNPTETTSVQKAIAAASKRTGIDFDYLLGQAQVESGLRPDARASTSSASGLYQFIDQSWLGIIKQHGAEHGLGWAADSITQTSGGRYTVSDPSLRKSILALRNDPQTSAIMAAEHAADNKAALENTLDRNVTGTDLYMAHFLGLGGARSFLSAMQSSPDRTGASMFPAAARANRNVFYASNGQPRTLSEIYQRFAGKLDSGAGAAGATGLASDALDGAAPNIPGTMQGVQVLLGSKAIDGDKAWLASTLDMLNSATRTGDSVASAATETASNTLIAGNDASTLVQSALYRPTPETARLAYMLLASLGA</sequence>
<dbReference type="Proteomes" id="UP000554342">
    <property type="component" value="Unassembled WGS sequence"/>
</dbReference>